<dbReference type="Gene3D" id="1.20.140.10">
    <property type="entry name" value="Butyryl-CoA Dehydrogenase, subunit A, domain 3"/>
    <property type="match status" value="1"/>
</dbReference>
<dbReference type="FunFam" id="1.20.140.10:FF:000001">
    <property type="entry name" value="Acyl-CoA dehydrogenase"/>
    <property type="match status" value="1"/>
</dbReference>
<evidence type="ECO:0000259" key="10">
    <source>
        <dbReference type="Pfam" id="PF02770"/>
    </source>
</evidence>
<keyword evidence="6 8" id="KW-0274">FAD</keyword>
<evidence type="ECO:0000259" key="9">
    <source>
        <dbReference type="Pfam" id="PF00441"/>
    </source>
</evidence>
<dbReference type="InterPro" id="IPR009075">
    <property type="entry name" value="AcylCo_DH/oxidase_C"/>
</dbReference>
<keyword evidence="5 8" id="KW-0285">Flavoprotein</keyword>
<proteinExistence type="inferred from homology"/>
<dbReference type="PANTHER" id="PTHR43884">
    <property type="entry name" value="ACYL-COA DEHYDROGENASE"/>
    <property type="match status" value="1"/>
</dbReference>
<dbReference type="GO" id="GO:0003995">
    <property type="term" value="F:acyl-CoA dehydrogenase activity"/>
    <property type="evidence" value="ECO:0007669"/>
    <property type="project" value="InterPro"/>
</dbReference>
<dbReference type="InterPro" id="IPR006091">
    <property type="entry name" value="Acyl-CoA_Oxase/DH_mid-dom"/>
</dbReference>
<comment type="caution">
    <text evidence="12">The sequence shown here is derived from an EMBL/GenBank/DDBJ whole genome shotgun (WGS) entry which is preliminary data.</text>
</comment>
<gene>
    <name evidence="12" type="ORF">DKK74_05020</name>
</gene>
<dbReference type="EMBL" id="QGLK01000004">
    <property type="protein sequence ID" value="PXY88014.1"/>
    <property type="molecule type" value="Genomic_DNA"/>
</dbReference>
<dbReference type="GO" id="GO:0050660">
    <property type="term" value="F:flavin adenine dinucleotide binding"/>
    <property type="evidence" value="ECO:0007669"/>
    <property type="project" value="InterPro"/>
</dbReference>
<dbReference type="PROSITE" id="PS00072">
    <property type="entry name" value="ACYL_COA_DH_1"/>
    <property type="match status" value="1"/>
</dbReference>
<dbReference type="InterPro" id="IPR013786">
    <property type="entry name" value="AcylCoA_DH/ox_N"/>
</dbReference>
<evidence type="ECO:0000313" key="13">
    <source>
        <dbReference type="Proteomes" id="UP000248128"/>
    </source>
</evidence>
<reference evidence="12 13" key="1">
    <citation type="submission" date="2018-05" db="EMBL/GenBank/DDBJ databases">
        <title>Reference genomes for bee gut microbiota database.</title>
        <authorList>
            <person name="Ellegaard K.M."/>
        </authorList>
    </citation>
    <scope>NUCLEOTIDE SEQUENCE [LARGE SCALE GENOMIC DNA]</scope>
    <source>
        <strain evidence="12 13">ESL0199</strain>
    </source>
</reference>
<dbReference type="GO" id="GO:0009083">
    <property type="term" value="P:branched-chain amino acid catabolic process"/>
    <property type="evidence" value="ECO:0007669"/>
    <property type="project" value="UniProtKB-KW"/>
</dbReference>
<dbReference type="InterPro" id="IPR036250">
    <property type="entry name" value="AcylCo_DH-like_C"/>
</dbReference>
<evidence type="ECO:0000256" key="8">
    <source>
        <dbReference type="RuleBase" id="RU362125"/>
    </source>
</evidence>
<evidence type="ECO:0000256" key="2">
    <source>
        <dbReference type="ARBA" id="ARBA00005109"/>
    </source>
</evidence>
<accession>A0A318MQ23</accession>
<dbReference type="InterPro" id="IPR046373">
    <property type="entry name" value="Acyl-CoA_Oxase/DH_mid-dom_sf"/>
</dbReference>
<evidence type="ECO:0000256" key="4">
    <source>
        <dbReference type="ARBA" id="ARBA00022456"/>
    </source>
</evidence>
<dbReference type="InterPro" id="IPR006089">
    <property type="entry name" value="Acyl-CoA_DH_CS"/>
</dbReference>
<dbReference type="SUPFAM" id="SSF56645">
    <property type="entry name" value="Acyl-CoA dehydrogenase NM domain-like"/>
    <property type="match status" value="1"/>
</dbReference>
<dbReference type="Proteomes" id="UP000248128">
    <property type="component" value="Unassembled WGS sequence"/>
</dbReference>
<evidence type="ECO:0000259" key="11">
    <source>
        <dbReference type="Pfam" id="PF02771"/>
    </source>
</evidence>
<dbReference type="Gene3D" id="2.40.110.10">
    <property type="entry name" value="Butyryl-CoA Dehydrogenase, subunit A, domain 2"/>
    <property type="match status" value="1"/>
</dbReference>
<feature type="domain" description="Acyl-CoA dehydrogenase/oxidase C-terminal" evidence="9">
    <location>
        <begin position="227"/>
        <end position="374"/>
    </location>
</feature>
<dbReference type="InterPro" id="IPR009100">
    <property type="entry name" value="AcylCoA_DH/oxidase_NM_dom_sf"/>
</dbReference>
<comment type="cofactor">
    <cofactor evidence="1 8">
        <name>FAD</name>
        <dbReference type="ChEBI" id="CHEBI:57692"/>
    </cofactor>
</comment>
<dbReference type="Pfam" id="PF02771">
    <property type="entry name" value="Acyl-CoA_dh_N"/>
    <property type="match status" value="1"/>
</dbReference>
<evidence type="ECO:0000313" key="12">
    <source>
        <dbReference type="EMBL" id="PXY88014.1"/>
    </source>
</evidence>
<dbReference type="OrthoDB" id="3404950at2"/>
<dbReference type="PANTHER" id="PTHR43884:SF12">
    <property type="entry name" value="ISOVALERYL-COA DEHYDROGENASE, MITOCHONDRIAL-RELATED"/>
    <property type="match status" value="1"/>
</dbReference>
<evidence type="ECO:0000256" key="1">
    <source>
        <dbReference type="ARBA" id="ARBA00001974"/>
    </source>
</evidence>
<sequence>MALLYTQEQREFIRMVQEFADQTLTPEVVSKYDHLGQCPVELFKPAFDMGLHMLEIPEEYGGAGLPYSTTAMVFSKLAEYDAGYAITLVSTFVALRSVMLAGSADQARRFADIIEPGAFAAFALSESDAGTDAGSVKSTATRDGDDYILTGEKTFITNGSIANVYVGIFRTADTGNKGLSAFMIERSREGISVGAHEDKMGLRLSDTSTVNFDHVRVPASNRLGDEGAGFKVAMNSLNLSRAFVATLAAGIMQRALDESVSYARIRSQFKRPIIRFEAVQEMLADMAIALETSQVLIHNTMTMMDQGNLVRKEGAMTKTYVTDALQRVVTDAVQVFGGYGVSKAYPVEKLMRDSKVFQIFEGTNQIQRVTIANELDKEYAGKEVGR</sequence>
<protein>
    <submittedName>
        <fullName evidence="12">Acyl-CoA dehydrogenase</fullName>
    </submittedName>
</protein>
<feature type="domain" description="Acyl-CoA dehydrogenase/oxidase N-terminal" evidence="11">
    <location>
        <begin position="6"/>
        <end position="110"/>
    </location>
</feature>
<dbReference type="SUPFAM" id="SSF47203">
    <property type="entry name" value="Acyl-CoA dehydrogenase C-terminal domain-like"/>
    <property type="match status" value="1"/>
</dbReference>
<dbReference type="Pfam" id="PF02770">
    <property type="entry name" value="Acyl-CoA_dh_M"/>
    <property type="match status" value="1"/>
</dbReference>
<organism evidence="12 13">
    <name type="scientific">Bifidobacterium asteroides</name>
    <dbReference type="NCBI Taxonomy" id="1684"/>
    <lineage>
        <taxon>Bacteria</taxon>
        <taxon>Bacillati</taxon>
        <taxon>Actinomycetota</taxon>
        <taxon>Actinomycetes</taxon>
        <taxon>Bifidobacteriales</taxon>
        <taxon>Bifidobacteriaceae</taxon>
        <taxon>Bifidobacterium</taxon>
    </lineage>
</organism>
<keyword evidence="4" id="KW-0101">Branched-chain amino acid catabolism</keyword>
<comment type="pathway">
    <text evidence="2">Amino-acid degradation; L-valine degradation.</text>
</comment>
<dbReference type="AlphaFoldDB" id="A0A318MQ23"/>
<name>A0A318MQ23_9BIFI</name>
<dbReference type="Gene3D" id="1.10.540.10">
    <property type="entry name" value="Acyl-CoA dehydrogenase/oxidase, N-terminal domain"/>
    <property type="match status" value="1"/>
</dbReference>
<keyword evidence="7 8" id="KW-0560">Oxidoreductase</keyword>
<evidence type="ECO:0000256" key="7">
    <source>
        <dbReference type="ARBA" id="ARBA00023002"/>
    </source>
</evidence>
<dbReference type="Pfam" id="PF00441">
    <property type="entry name" value="Acyl-CoA_dh_1"/>
    <property type="match status" value="1"/>
</dbReference>
<evidence type="ECO:0000256" key="6">
    <source>
        <dbReference type="ARBA" id="ARBA00022827"/>
    </source>
</evidence>
<evidence type="ECO:0000256" key="3">
    <source>
        <dbReference type="ARBA" id="ARBA00009347"/>
    </source>
</evidence>
<dbReference type="PIRSF" id="PIRSF016578">
    <property type="entry name" value="HsaA"/>
    <property type="match status" value="1"/>
</dbReference>
<comment type="similarity">
    <text evidence="3 8">Belongs to the acyl-CoA dehydrogenase family.</text>
</comment>
<dbReference type="FunFam" id="2.40.110.10:FF:000001">
    <property type="entry name" value="Acyl-CoA dehydrogenase, mitochondrial"/>
    <property type="match status" value="1"/>
</dbReference>
<dbReference type="InterPro" id="IPR037069">
    <property type="entry name" value="AcylCoA_DH/ox_N_sf"/>
</dbReference>
<evidence type="ECO:0000256" key="5">
    <source>
        <dbReference type="ARBA" id="ARBA00022630"/>
    </source>
</evidence>
<feature type="domain" description="Acyl-CoA oxidase/dehydrogenase middle" evidence="10">
    <location>
        <begin position="121"/>
        <end position="215"/>
    </location>
</feature>